<keyword evidence="6 10" id="KW-1133">Transmembrane helix</keyword>
<evidence type="ECO:0000313" key="14">
    <source>
        <dbReference type="Proteomes" id="UP001302676"/>
    </source>
</evidence>
<dbReference type="GO" id="GO:0016020">
    <property type="term" value="C:membrane"/>
    <property type="evidence" value="ECO:0007669"/>
    <property type="project" value="UniProtKB-SubCell"/>
</dbReference>
<feature type="compositionally biased region" description="Pro residues" evidence="9">
    <location>
        <begin position="1273"/>
        <end position="1285"/>
    </location>
</feature>
<dbReference type="SUPFAM" id="SSF90123">
    <property type="entry name" value="ABC transporter transmembrane region"/>
    <property type="match status" value="2"/>
</dbReference>
<feature type="transmembrane region" description="Helical" evidence="10">
    <location>
        <begin position="91"/>
        <end position="115"/>
    </location>
</feature>
<dbReference type="InterPro" id="IPR050173">
    <property type="entry name" value="ABC_transporter_C-like"/>
</dbReference>
<evidence type="ECO:0000256" key="8">
    <source>
        <dbReference type="ARBA" id="ARBA00059074"/>
    </source>
</evidence>
<dbReference type="Pfam" id="PF00664">
    <property type="entry name" value="ABC_membrane"/>
    <property type="match status" value="1"/>
</dbReference>
<evidence type="ECO:0000259" key="11">
    <source>
        <dbReference type="PROSITE" id="PS50893"/>
    </source>
</evidence>
<keyword evidence="14" id="KW-1185">Reference proteome</keyword>
<dbReference type="InterPro" id="IPR017871">
    <property type="entry name" value="ABC_transporter-like_CS"/>
</dbReference>
<dbReference type="InterPro" id="IPR003593">
    <property type="entry name" value="AAA+_ATPase"/>
</dbReference>
<evidence type="ECO:0000256" key="6">
    <source>
        <dbReference type="ARBA" id="ARBA00022989"/>
    </source>
</evidence>
<feature type="transmembrane region" description="Helical" evidence="10">
    <location>
        <begin position="507"/>
        <end position="528"/>
    </location>
</feature>
<evidence type="ECO:0000256" key="9">
    <source>
        <dbReference type="SAM" id="MobiDB-lite"/>
    </source>
</evidence>
<evidence type="ECO:0000256" key="7">
    <source>
        <dbReference type="ARBA" id="ARBA00023136"/>
    </source>
</evidence>
<feature type="transmembrane region" description="Helical" evidence="10">
    <location>
        <begin position="156"/>
        <end position="174"/>
    </location>
</feature>
<dbReference type="FunFam" id="1.20.1560.10:FF:000055">
    <property type="entry name" value="ABC multidrug transporter (Eurofung)"/>
    <property type="match status" value="1"/>
</dbReference>
<dbReference type="InterPro" id="IPR056227">
    <property type="entry name" value="TMD0_ABC"/>
</dbReference>
<keyword evidence="5" id="KW-0067">ATP-binding</keyword>
<feature type="transmembrane region" description="Helical" evidence="10">
    <location>
        <begin position="319"/>
        <end position="342"/>
    </location>
</feature>
<dbReference type="Gene3D" id="3.40.50.300">
    <property type="entry name" value="P-loop containing nucleotide triphosphate hydrolases"/>
    <property type="match status" value="2"/>
</dbReference>
<dbReference type="Pfam" id="PF24357">
    <property type="entry name" value="TMD0_ABC"/>
    <property type="match status" value="1"/>
</dbReference>
<dbReference type="InterPro" id="IPR011527">
    <property type="entry name" value="ABC1_TM_dom"/>
</dbReference>
<protein>
    <submittedName>
        <fullName evidence="13">Canalicular multispecific organic anion transporter 1</fullName>
    </submittedName>
</protein>
<dbReference type="InterPro" id="IPR003439">
    <property type="entry name" value="ABC_transporter-like_ATP-bd"/>
</dbReference>
<dbReference type="PANTHER" id="PTHR24223">
    <property type="entry name" value="ATP-BINDING CASSETTE SUB-FAMILY C"/>
    <property type="match status" value="1"/>
</dbReference>
<evidence type="ECO:0000313" key="13">
    <source>
        <dbReference type="EMBL" id="KAK4142448.1"/>
    </source>
</evidence>
<feature type="transmembrane region" description="Helical" evidence="10">
    <location>
        <begin position="127"/>
        <end position="150"/>
    </location>
</feature>
<evidence type="ECO:0000256" key="5">
    <source>
        <dbReference type="ARBA" id="ARBA00022840"/>
    </source>
</evidence>
<dbReference type="GO" id="GO:0140359">
    <property type="term" value="F:ABC-type transporter activity"/>
    <property type="evidence" value="ECO:0007669"/>
    <property type="project" value="InterPro"/>
</dbReference>
<dbReference type="InterPro" id="IPR044726">
    <property type="entry name" value="ABCC_6TM_D2"/>
</dbReference>
<dbReference type="RefSeq" id="XP_062635819.1">
    <property type="nucleotide sequence ID" value="XM_062784176.1"/>
</dbReference>
<comment type="caution">
    <text evidence="13">The sequence shown here is derived from an EMBL/GenBank/DDBJ whole genome shotgun (WGS) entry which is preliminary data.</text>
</comment>
<dbReference type="InterPro" id="IPR036640">
    <property type="entry name" value="ABC1_TM_sf"/>
</dbReference>
<feature type="domain" description="ABC transmembrane type-1" evidence="12">
    <location>
        <begin position="282"/>
        <end position="548"/>
    </location>
</feature>
<proteinExistence type="predicted"/>
<reference evidence="13" key="2">
    <citation type="submission" date="2023-05" db="EMBL/GenBank/DDBJ databases">
        <authorList>
            <consortium name="Lawrence Berkeley National Laboratory"/>
            <person name="Steindorff A."/>
            <person name="Hensen N."/>
            <person name="Bonometti L."/>
            <person name="Westerberg I."/>
            <person name="Brannstrom I.O."/>
            <person name="Guillou S."/>
            <person name="Cros-Aarteil S."/>
            <person name="Calhoun S."/>
            <person name="Haridas S."/>
            <person name="Kuo A."/>
            <person name="Mondo S."/>
            <person name="Pangilinan J."/>
            <person name="Riley R."/>
            <person name="Labutti K."/>
            <person name="Andreopoulos B."/>
            <person name="Lipzen A."/>
            <person name="Chen C."/>
            <person name="Yanf M."/>
            <person name="Daum C."/>
            <person name="Ng V."/>
            <person name="Clum A."/>
            <person name="Ohm R."/>
            <person name="Martin F."/>
            <person name="Silar P."/>
            <person name="Natvig D."/>
            <person name="Lalanne C."/>
            <person name="Gautier V."/>
            <person name="Ament-Velasquez S.L."/>
            <person name="Kruys A."/>
            <person name="Hutchinson M.I."/>
            <person name="Powell A.J."/>
            <person name="Barry K."/>
            <person name="Miller A.N."/>
            <person name="Grigoriev I.V."/>
            <person name="Debuchy R."/>
            <person name="Gladieux P."/>
            <person name="Thoren M.H."/>
            <person name="Johannesson H."/>
        </authorList>
    </citation>
    <scope>NUCLEOTIDE SEQUENCE</scope>
    <source>
        <strain evidence="13">CBS 141.50</strain>
    </source>
</reference>
<feature type="domain" description="ABC transporter" evidence="11">
    <location>
        <begin position="1200"/>
        <end position="1525"/>
    </location>
</feature>
<organism evidence="13 14">
    <name type="scientific">Dichotomopilus funicola</name>
    <dbReference type="NCBI Taxonomy" id="1934379"/>
    <lineage>
        <taxon>Eukaryota</taxon>
        <taxon>Fungi</taxon>
        <taxon>Dikarya</taxon>
        <taxon>Ascomycota</taxon>
        <taxon>Pezizomycotina</taxon>
        <taxon>Sordariomycetes</taxon>
        <taxon>Sordariomycetidae</taxon>
        <taxon>Sordariales</taxon>
        <taxon>Chaetomiaceae</taxon>
        <taxon>Dichotomopilus</taxon>
    </lineage>
</organism>
<feature type="compositionally biased region" description="Low complexity" evidence="9">
    <location>
        <begin position="842"/>
        <end position="853"/>
    </location>
</feature>
<dbReference type="CDD" id="cd18580">
    <property type="entry name" value="ABC_6TM_ABCC_D2"/>
    <property type="match status" value="1"/>
</dbReference>
<dbReference type="PROSITE" id="PS50929">
    <property type="entry name" value="ABC_TM1F"/>
    <property type="match status" value="2"/>
</dbReference>
<reference evidence="13" key="1">
    <citation type="journal article" date="2023" name="Mol. Phylogenet. Evol.">
        <title>Genome-scale phylogeny and comparative genomics of the fungal order Sordariales.</title>
        <authorList>
            <person name="Hensen N."/>
            <person name="Bonometti L."/>
            <person name="Westerberg I."/>
            <person name="Brannstrom I.O."/>
            <person name="Guillou S."/>
            <person name="Cros-Aarteil S."/>
            <person name="Calhoun S."/>
            <person name="Haridas S."/>
            <person name="Kuo A."/>
            <person name="Mondo S."/>
            <person name="Pangilinan J."/>
            <person name="Riley R."/>
            <person name="LaButti K."/>
            <person name="Andreopoulos B."/>
            <person name="Lipzen A."/>
            <person name="Chen C."/>
            <person name="Yan M."/>
            <person name="Daum C."/>
            <person name="Ng V."/>
            <person name="Clum A."/>
            <person name="Steindorff A."/>
            <person name="Ohm R.A."/>
            <person name="Martin F."/>
            <person name="Silar P."/>
            <person name="Natvig D.O."/>
            <person name="Lalanne C."/>
            <person name="Gautier V."/>
            <person name="Ament-Velasquez S.L."/>
            <person name="Kruys A."/>
            <person name="Hutchinson M.I."/>
            <person name="Powell A.J."/>
            <person name="Barry K."/>
            <person name="Miller A.N."/>
            <person name="Grigoriev I.V."/>
            <person name="Debuchy R."/>
            <person name="Gladieux P."/>
            <person name="Hiltunen Thoren M."/>
            <person name="Johannesson H."/>
        </authorList>
    </citation>
    <scope>NUCLEOTIDE SEQUENCE</scope>
    <source>
        <strain evidence="13">CBS 141.50</strain>
    </source>
</reference>
<keyword evidence="4" id="KW-0547">Nucleotide-binding</keyword>
<accession>A0AAN6ZLN3</accession>
<evidence type="ECO:0000256" key="4">
    <source>
        <dbReference type="ARBA" id="ARBA00022741"/>
    </source>
</evidence>
<keyword evidence="2" id="KW-0813">Transport</keyword>
<feature type="region of interest" description="Disordered" evidence="9">
    <location>
        <begin position="826"/>
        <end position="853"/>
    </location>
</feature>
<name>A0AAN6ZLN3_9PEZI</name>
<feature type="transmembrane region" description="Helical" evidence="10">
    <location>
        <begin position="921"/>
        <end position="941"/>
    </location>
</feature>
<gene>
    <name evidence="13" type="ORF">C8A04DRAFT_38245</name>
</gene>
<dbReference type="Proteomes" id="UP001302676">
    <property type="component" value="Unassembled WGS sequence"/>
</dbReference>
<evidence type="ECO:0000256" key="3">
    <source>
        <dbReference type="ARBA" id="ARBA00022692"/>
    </source>
</evidence>
<dbReference type="GeneID" id="87820789"/>
<evidence type="ECO:0000259" key="12">
    <source>
        <dbReference type="PROSITE" id="PS50929"/>
    </source>
</evidence>
<dbReference type="InterPro" id="IPR027417">
    <property type="entry name" value="P-loop_NTPase"/>
</dbReference>
<feature type="region of interest" description="Disordered" evidence="9">
    <location>
        <begin position="562"/>
        <end position="581"/>
    </location>
</feature>
<keyword evidence="3 10" id="KW-0812">Transmembrane</keyword>
<feature type="region of interest" description="Disordered" evidence="9">
    <location>
        <begin position="1273"/>
        <end position="1309"/>
    </location>
</feature>
<dbReference type="CDD" id="cd03250">
    <property type="entry name" value="ABCC_MRP_domain1"/>
    <property type="match status" value="1"/>
</dbReference>
<feature type="domain" description="ABC transporter" evidence="11">
    <location>
        <begin position="583"/>
        <end position="826"/>
    </location>
</feature>
<dbReference type="GO" id="GO:0016887">
    <property type="term" value="F:ATP hydrolysis activity"/>
    <property type="evidence" value="ECO:0007669"/>
    <property type="project" value="InterPro"/>
</dbReference>
<evidence type="ECO:0000256" key="2">
    <source>
        <dbReference type="ARBA" id="ARBA00022448"/>
    </source>
</evidence>
<evidence type="ECO:0000256" key="1">
    <source>
        <dbReference type="ARBA" id="ARBA00004141"/>
    </source>
</evidence>
<dbReference type="Pfam" id="PF00005">
    <property type="entry name" value="ABC_tran"/>
    <property type="match status" value="2"/>
</dbReference>
<evidence type="ECO:0000256" key="10">
    <source>
        <dbReference type="SAM" id="Phobius"/>
    </source>
</evidence>
<dbReference type="EMBL" id="MU853597">
    <property type="protein sequence ID" value="KAK4142448.1"/>
    <property type="molecule type" value="Genomic_DNA"/>
</dbReference>
<dbReference type="FunFam" id="1.20.1560.10:FF:000066">
    <property type="entry name" value="ABC multidrug transporter (Eurofung)"/>
    <property type="match status" value="1"/>
</dbReference>
<comment type="subcellular location">
    <subcellularLocation>
        <location evidence="1">Membrane</location>
        <topology evidence="1">Multi-pass membrane protein</topology>
    </subcellularLocation>
</comment>
<dbReference type="PANTHER" id="PTHR24223:SF345">
    <property type="entry name" value="ABC MULTIDRUG TRANSPORTER (EUROFUNG)"/>
    <property type="match status" value="1"/>
</dbReference>
<feature type="transmembrane region" description="Helical" evidence="10">
    <location>
        <begin position="1021"/>
        <end position="1038"/>
    </location>
</feature>
<feature type="domain" description="ABC transmembrane type-1" evidence="12">
    <location>
        <begin position="879"/>
        <end position="1164"/>
    </location>
</feature>
<feature type="transmembrane region" description="Helical" evidence="10">
    <location>
        <begin position="414"/>
        <end position="436"/>
    </location>
</feature>
<comment type="function">
    <text evidence="8">ABC-type transporter; part of the gene cluster that mediates the biosynthesis of the phomopsins, a group of hexapeptide mycotoxins which infects lupins and causes lupinosis disease in livestock.</text>
</comment>
<dbReference type="Gene3D" id="1.20.1560.10">
    <property type="entry name" value="ABC transporter type 1, transmembrane domain"/>
    <property type="match status" value="2"/>
</dbReference>
<feature type="transmembrane region" description="Helical" evidence="10">
    <location>
        <begin position="479"/>
        <end position="501"/>
    </location>
</feature>
<sequence>MACLNDDAFGPAVRGCRGDFDFTLHFEQVFFTLLPASLFVVVSLARMVHLWRKRVMVGGVWLRCGKMIAISTYAALQLVLLVLATTSPSEWFTLSTAASSLALVAALLTLPLSYLEHARAPRPSMLLHAYLTVTLLLDIAQARTVWLAGFSPTEMAYARAFTAAVVVKAVILLLEGQSKTRWIRWIDQPGTYHHSPEETSGLYGLGAYLWLNGLLGRGYRRVLGMDDLFPLDANLRAEALYARLGHHFENVEAFRGKRHGLARVLARALAVPLLVLPVGPRIAYGAFQFCQPFLIQTLLRYLQGGGEGQDGEMDRNIGYGLIGATALVYLGIAASSALYWYFQERALYMSRGLLATAVFRKTVTSRLRGSSDSAALTLMSADIERIIVGGMNLHELWSNSIQVGLACWLLQRQIGAAFVAPLIVVVVSTAGLTMLARYTGPRQKVWMARIQERVGHTAGVIAQIRHLKMAGLAETVEKAVAAAVVGYTPLLMGPVFAFAFASRTLDVTTIFTALSFITLLAAPLSLLFQTIPVLVSAFTCLERIQAYLEAEARVDCRVFEPTEKEKDSEDEKSAEKKQKQDRVRITNATFAWDPTKPTLHDISLTIPAGQLTLVIGPVASGKSTLCKALLGELPLLSGQITLYSPPDRPIGYAPQTPTLSNTTIRSTILGPSALLPYNDARYNAVLDATLLRPDLALLPAGDETNIGSHGIALSGGQKARVAMARALYLDADFCVFDDVLSGLDADTAEGVFMNVFGGRDERDGKGEAKGLLRQRGATAVLCTHAVRFLPWADWVVVLGADGRVVEEGKFEELKGREGGYVAGLGVETPGVGTPKTPPEPTPTTSSPTDTASPEITARMTGDWAVYRHYFTRIPLSIRLVFLLFGITWGGFANLGTLWLTLWSADVASSSPTHTNAYYTGLYALFQILTLASLAIQAYVCFTHMITFSGARIHAEALRTVLRAPLAFFSKTDTGVVVNLFSQDLTLVDGQLPQAVCNVVLTVFEVLGMAAVIATASPYVAVTYPVLGVVLWVLQRFYLRTSRQMRLLDLEAKSPLYTHFIDTLHSLATVRAHNWTHPSLTLNKSLLDTSQRPAYLLAMIQRWLAFTLQLVVAVLAIAVVALATQIHVNTAGGNAAGFTGASLVTLMSFGESLTTIIRFYTLLETSIGAVSRLKAFSETVAPEDQEGETGVPGVEWPRGKIEIKGVSASYGGHKYGGASGNESGSEEDGEKQLVLRDLNLTIAPGEKVAICGRSGSGKSSLLLLLLHLLDPLPSSPSNPNPNPNPENPNLNTSTTITTARPKDEDENTPTFNIDSLPLSSLSRSALRHSLFALPQDPVFLPPGTSVRDNLDPDSEATAAECRGALEAVSLWVYFAGLLSQGEEDEDVLKTRLTPDEMLSQGQKQLFSLARMVVRRRVRARRRAAEFGGNTTTTTNEKEKGPVPTDTGILLLDEVSSSVDQDTDEQMQAVIRAEFRNYTIVMVSHRLGMVMASFDRVVVMEGGRIVEVGGPRELVEREGGRFRELWMVGQSS</sequence>
<dbReference type="SUPFAM" id="SSF52540">
    <property type="entry name" value="P-loop containing nucleoside triphosphate hydrolases"/>
    <property type="match status" value="2"/>
</dbReference>
<dbReference type="PROSITE" id="PS00211">
    <property type="entry name" value="ABC_TRANSPORTER_1"/>
    <property type="match status" value="2"/>
</dbReference>
<feature type="transmembrane region" description="Helical" evidence="10">
    <location>
        <begin position="879"/>
        <end position="901"/>
    </location>
</feature>
<feature type="transmembrane region" description="Helical" evidence="10">
    <location>
        <begin position="29"/>
        <end position="48"/>
    </location>
</feature>
<feature type="transmembrane region" description="Helical" evidence="10">
    <location>
        <begin position="60"/>
        <end position="85"/>
    </location>
</feature>
<dbReference type="GO" id="GO:0005524">
    <property type="term" value="F:ATP binding"/>
    <property type="evidence" value="ECO:0007669"/>
    <property type="project" value="UniProtKB-KW"/>
</dbReference>
<dbReference type="PROSITE" id="PS50893">
    <property type="entry name" value="ABC_TRANSPORTER_2"/>
    <property type="match status" value="2"/>
</dbReference>
<dbReference type="SMART" id="SM00382">
    <property type="entry name" value="AAA"/>
    <property type="match status" value="2"/>
</dbReference>
<keyword evidence="7 10" id="KW-0472">Membrane</keyword>
<feature type="transmembrane region" description="Helical" evidence="10">
    <location>
        <begin position="1102"/>
        <end position="1122"/>
    </location>
</feature>